<dbReference type="RefSeq" id="XP_012647943.1">
    <property type="nucleotide sequence ID" value="XM_012792489.1"/>
</dbReference>
<dbReference type="GO" id="GO:0006891">
    <property type="term" value="P:intra-Golgi vesicle-mediated transport"/>
    <property type="evidence" value="ECO:0007669"/>
    <property type="project" value="TreeGrafter"/>
</dbReference>
<keyword evidence="4" id="KW-1185">Reference proteome</keyword>
<feature type="coiled-coil region" evidence="1">
    <location>
        <begin position="96"/>
        <end position="123"/>
    </location>
</feature>
<dbReference type="AlphaFoldDB" id="I7J9H8"/>
<dbReference type="Pfam" id="PF12022">
    <property type="entry name" value="COG2_C"/>
    <property type="match status" value="1"/>
</dbReference>
<dbReference type="PANTHER" id="PTHR12961:SF0">
    <property type="entry name" value="CONSERVED OLIGOMERIC GOLGI COMPLEX SUBUNIT 2"/>
    <property type="match status" value="1"/>
</dbReference>
<organism evidence="3 4">
    <name type="scientific">Babesia microti (strain RI)</name>
    <dbReference type="NCBI Taxonomy" id="1133968"/>
    <lineage>
        <taxon>Eukaryota</taxon>
        <taxon>Sar</taxon>
        <taxon>Alveolata</taxon>
        <taxon>Apicomplexa</taxon>
        <taxon>Aconoidasida</taxon>
        <taxon>Piroplasmida</taxon>
        <taxon>Babesiidae</taxon>
        <taxon>Babesia</taxon>
    </lineage>
</organism>
<dbReference type="InterPro" id="IPR024603">
    <property type="entry name" value="COG_complex_COG2_C"/>
</dbReference>
<reference evidence="3 4" key="1">
    <citation type="journal article" date="2012" name="Nucleic Acids Res.">
        <title>Sequencing of the smallest Apicomplexan genome from the human pathogen Babesia microti.</title>
        <authorList>
            <person name="Cornillot E."/>
            <person name="Hadj-Kaddour K."/>
            <person name="Dassouli A."/>
            <person name="Noel B."/>
            <person name="Ranwez V."/>
            <person name="Vacherie B."/>
            <person name="Augagneur Y."/>
            <person name="Bres V."/>
            <person name="Duclos A."/>
            <person name="Randazzo S."/>
            <person name="Carcy B."/>
            <person name="Debierre-Grockiego F."/>
            <person name="Delbecq S."/>
            <person name="Moubri-Menage K."/>
            <person name="Shams-Eldin H."/>
            <person name="Usmani-Brown S."/>
            <person name="Bringaud F."/>
            <person name="Wincker P."/>
            <person name="Vivares C.P."/>
            <person name="Schwarz R.T."/>
            <person name="Schetters T.P."/>
            <person name="Krause P.J."/>
            <person name="Gorenflot A."/>
            <person name="Berry V."/>
            <person name="Barbe V."/>
            <person name="Ben Mamoun C."/>
        </authorList>
    </citation>
    <scope>NUCLEOTIDE SEQUENCE [LARGE SCALE GENOMIC DNA]</scope>
    <source>
        <strain evidence="3 4">RI</strain>
    </source>
</reference>
<reference evidence="3 4" key="3">
    <citation type="journal article" date="2016" name="Sci. Rep.">
        <title>Genome-wide diversity and gene expression profiling of Babesia microti isolates identify polymorphic genes that mediate host-pathogen interactions.</title>
        <authorList>
            <person name="Silva J.C."/>
            <person name="Cornillot E."/>
            <person name="McCracken C."/>
            <person name="Usmani-Brown S."/>
            <person name="Dwivedi A."/>
            <person name="Ifeonu O.O."/>
            <person name="Crabtree J."/>
            <person name="Gotia H.T."/>
            <person name="Virji A.Z."/>
            <person name="Reynes C."/>
            <person name="Colinge J."/>
            <person name="Kumar V."/>
            <person name="Lawres L."/>
            <person name="Pazzi J.E."/>
            <person name="Pablo J.V."/>
            <person name="Hung C."/>
            <person name="Brancato J."/>
            <person name="Kumari P."/>
            <person name="Orvis J."/>
            <person name="Tretina K."/>
            <person name="Chibucos M."/>
            <person name="Ott S."/>
            <person name="Sadzewicz L."/>
            <person name="Sengamalay N."/>
            <person name="Shetty A.C."/>
            <person name="Su Q."/>
            <person name="Tallon L."/>
            <person name="Fraser C.M."/>
            <person name="Frutos R."/>
            <person name="Molina D.M."/>
            <person name="Krause P.J."/>
            <person name="Ben Mamoun C."/>
        </authorList>
    </citation>
    <scope>NUCLEOTIDE SEQUENCE [LARGE SCALE GENOMIC DNA]</scope>
    <source>
        <strain evidence="3 4">RI</strain>
    </source>
</reference>
<accession>I7J9H8</accession>
<dbReference type="Proteomes" id="UP000002899">
    <property type="component" value="Chromosome II"/>
</dbReference>
<reference evidence="3 4" key="2">
    <citation type="journal article" date="2013" name="PLoS ONE">
        <title>Whole genome mapping and re-organization of the nuclear and mitochondrial genomes of Babesia microti isolates.</title>
        <authorList>
            <person name="Cornillot E."/>
            <person name="Dassouli A."/>
            <person name="Garg A."/>
            <person name="Pachikara N."/>
            <person name="Randazzo S."/>
            <person name="Depoix D."/>
            <person name="Carcy B."/>
            <person name="Delbecq S."/>
            <person name="Frutos R."/>
            <person name="Silva J.C."/>
            <person name="Sutton R."/>
            <person name="Krause P.J."/>
            <person name="Mamoun C.B."/>
        </authorList>
    </citation>
    <scope>NUCLEOTIDE SEQUENCE [LARGE SCALE GENOMIC DNA]</scope>
    <source>
        <strain evidence="3 4">RI</strain>
    </source>
</reference>
<dbReference type="PANTHER" id="PTHR12961">
    <property type="entry name" value="CONSERVED OLIGOMERIC GOLGI COMPLEX COMPONENT 2"/>
    <property type="match status" value="1"/>
</dbReference>
<evidence type="ECO:0000256" key="1">
    <source>
        <dbReference type="SAM" id="Coils"/>
    </source>
</evidence>
<sequence>MNTNSASGVMDEKWLDRIGVELEHPGMLIVQRLSIGCTLTKLKLEFEALLQAAENRGSDLIESSLQHTTPLQKHVQSTSKQLQSVSTRLSTTASQIKGVTGKLEKLERTISRLLDTKRKLSAVKSVISSILFTTRHFIDICSELKDQIEDNDSDKYHNNTLSPYSYIYTTPYYINDANSLNLAGSRTNVNSGKTFNLSNVEYLRVIAIEIGKSRQSIQELKNVNDNLQEILLPNTSTATIVVADDDIITTAIGQLCESLNNLEQFSDWSIKIMLEMVQKSLKSKIIRVDNFGKNNVTDSNDLNNFLNLLKCYYALSPKKSMPTFLTLFHDIIEKCLGSTAALDAGPEEQFNEFQKFAENILLELNGGSVNKFLDKLATYEGSEVMVCDLASILGNQIFSTIERHFRYIFAPVYKEPFLKAVGTIVKLLDSVEALAGPSSIAIWRGTDIPKSVANALCISPLLQSLTNSIIERMHNQTLHDSISPQDIVDVLNDHEMKLYLSTSDELIRGCMQITETLRFFEYYPLMARVISDLIQLYTSHLRSFVFWEREMKECQVDGDETWPQGITPSHAVYLLSDLKELTHLFAKNGKISNALLSHIEYPKSVLQKIKQMSTDAKSQETTIPISEFVDQLTSISYSFLEEAVSTLDKVSTELVEYVSDEIFQNCSVTFQFIKTLPSQFRLANCIKPTAPSSFVSFIMVPLSSFVDFAISINKEVLEIILDITIKKVAKDYDRELDDIVEAALRQNESLKFKFKSEMTITTNIDLLKTQISLDVREFVKLVGNIYQNGDNFASFSESLECLNKWIINDDNE</sequence>
<dbReference type="GO" id="GO:0017119">
    <property type="term" value="C:Golgi transport complex"/>
    <property type="evidence" value="ECO:0007669"/>
    <property type="project" value="TreeGrafter"/>
</dbReference>
<dbReference type="GO" id="GO:0016020">
    <property type="term" value="C:membrane"/>
    <property type="evidence" value="ECO:0007669"/>
    <property type="project" value="InterPro"/>
</dbReference>
<name>I7J9H8_BABMR</name>
<feature type="domain" description="COG complex component COG2 C-terminal" evidence="2">
    <location>
        <begin position="487"/>
        <end position="759"/>
    </location>
</feature>
<dbReference type="InterPro" id="IPR009316">
    <property type="entry name" value="COG2"/>
</dbReference>
<evidence type="ECO:0000313" key="4">
    <source>
        <dbReference type="Proteomes" id="UP000002899"/>
    </source>
</evidence>
<keyword evidence="1" id="KW-0175">Coiled coil</keyword>
<dbReference type="KEGG" id="bmic:BMR1_02g00845"/>
<dbReference type="GO" id="GO:0007030">
    <property type="term" value="P:Golgi organization"/>
    <property type="evidence" value="ECO:0007669"/>
    <property type="project" value="InterPro"/>
</dbReference>
<evidence type="ECO:0000313" key="3">
    <source>
        <dbReference type="EMBL" id="CCF73334.1"/>
    </source>
</evidence>
<dbReference type="VEuPathDB" id="PiroplasmaDB:BMR1_02g00845"/>
<dbReference type="EMBL" id="FO082872">
    <property type="protein sequence ID" value="CCF73334.1"/>
    <property type="molecule type" value="Genomic_DNA"/>
</dbReference>
<protein>
    <recommendedName>
        <fullName evidence="2">COG complex component COG2 C-terminal domain-containing protein</fullName>
    </recommendedName>
</protein>
<proteinExistence type="predicted"/>
<evidence type="ECO:0000259" key="2">
    <source>
        <dbReference type="Pfam" id="PF12022"/>
    </source>
</evidence>
<dbReference type="GeneID" id="24423958"/>
<dbReference type="GO" id="GO:0015031">
    <property type="term" value="P:protein transport"/>
    <property type="evidence" value="ECO:0007669"/>
    <property type="project" value="InterPro"/>
</dbReference>